<protein>
    <recommendedName>
        <fullName evidence="3">CCHC-type domain-containing protein</fullName>
    </recommendedName>
</protein>
<dbReference type="InterPro" id="IPR001878">
    <property type="entry name" value="Znf_CCHC"/>
</dbReference>
<dbReference type="PROSITE" id="PS50158">
    <property type="entry name" value="ZF_CCHC"/>
    <property type="match status" value="1"/>
</dbReference>
<organism evidence="4">
    <name type="scientific">Tanacetum cinerariifolium</name>
    <name type="common">Dalmatian daisy</name>
    <name type="synonym">Chrysanthemum cinerariifolium</name>
    <dbReference type="NCBI Taxonomy" id="118510"/>
    <lineage>
        <taxon>Eukaryota</taxon>
        <taxon>Viridiplantae</taxon>
        <taxon>Streptophyta</taxon>
        <taxon>Embryophyta</taxon>
        <taxon>Tracheophyta</taxon>
        <taxon>Spermatophyta</taxon>
        <taxon>Magnoliopsida</taxon>
        <taxon>eudicotyledons</taxon>
        <taxon>Gunneridae</taxon>
        <taxon>Pentapetalae</taxon>
        <taxon>asterids</taxon>
        <taxon>campanulids</taxon>
        <taxon>Asterales</taxon>
        <taxon>Asteraceae</taxon>
        <taxon>Asteroideae</taxon>
        <taxon>Anthemideae</taxon>
        <taxon>Anthemidinae</taxon>
        <taxon>Tanacetum</taxon>
    </lineage>
</organism>
<keyword evidence="1" id="KW-0479">Metal-binding</keyword>
<sequence>MALLDKHQLKFNSPKDAKTLMEAIEKRFRGNTKTNKVQKILLKQQYENFTGSSSESLDQIHDRLQKIVSQLKIHGVSLFQEDVNLKFLHSLPYEWKTHTLIWRNKADLEEQSLDDLFNSLKIYEAKVKHSSSTGTTIQNLAFMSSSNTGSTTDSVSVATSVSAAYAKMHVSSLLNIVSLSNAVIYLFFASQSTSPQLDNEDLKKIDVDDLEELDLRWQMAMLTMRARRFLQKTGKNLGDNGPTSIGFDMFKVECFNCHRKGHFAKECRTPKDSRRNGSYDWSYQVEEEPANFALMAFLTLSSSSDTEAPVVSAAQVMQGKWGNPQYALKDKGVIDNGCSQHMTGNMSYLFYFEELNGGYVAFGGNPKGGKISGKRKIKTGKFEGNVDEGFLVGYSVNSKAFRVFNSKTHIIQETLHVNFLENRPNIADSGPTWLFNIDSLTRTINYQPITAGNQTNPSAGFQDKFDAKKAEEEINQQYVLFPVWSFGYTNPQNYDGNAAFDEKEHNFDAKKPESEVIISPSNSAQLRKQDDKTKKEAKGKSHVKSFT</sequence>
<feature type="region of interest" description="Disordered" evidence="2">
    <location>
        <begin position="506"/>
        <end position="547"/>
    </location>
</feature>
<dbReference type="InterPro" id="IPR036875">
    <property type="entry name" value="Znf_CCHC_sf"/>
</dbReference>
<evidence type="ECO:0000256" key="1">
    <source>
        <dbReference type="PROSITE-ProRule" id="PRU00047"/>
    </source>
</evidence>
<dbReference type="SMART" id="SM00343">
    <property type="entry name" value="ZnF_C2HC"/>
    <property type="match status" value="1"/>
</dbReference>
<dbReference type="AlphaFoldDB" id="A0A6L2KQY2"/>
<dbReference type="InterPro" id="IPR057670">
    <property type="entry name" value="SH3_retrovirus"/>
</dbReference>
<dbReference type="Pfam" id="PF14223">
    <property type="entry name" value="Retrotran_gag_2"/>
    <property type="match status" value="1"/>
</dbReference>
<reference evidence="4" key="1">
    <citation type="journal article" date="2019" name="Sci. Rep.">
        <title>Draft genome of Tanacetum cinerariifolium, the natural source of mosquito coil.</title>
        <authorList>
            <person name="Yamashiro T."/>
            <person name="Shiraishi A."/>
            <person name="Satake H."/>
            <person name="Nakayama K."/>
        </authorList>
    </citation>
    <scope>NUCLEOTIDE SEQUENCE</scope>
</reference>
<feature type="compositionally biased region" description="Basic and acidic residues" evidence="2">
    <location>
        <begin position="527"/>
        <end position="539"/>
    </location>
</feature>
<evidence type="ECO:0000313" key="4">
    <source>
        <dbReference type="EMBL" id="GEU50425.1"/>
    </source>
</evidence>
<name>A0A6L2KQY2_TANCI</name>
<gene>
    <name evidence="4" type="ORF">Tci_022403</name>
</gene>
<dbReference type="Gene3D" id="4.10.60.10">
    <property type="entry name" value="Zinc finger, CCHC-type"/>
    <property type="match status" value="1"/>
</dbReference>
<dbReference type="Pfam" id="PF25597">
    <property type="entry name" value="SH3_retrovirus"/>
    <property type="match status" value="1"/>
</dbReference>
<accession>A0A6L2KQY2</accession>
<dbReference type="GO" id="GO:0008270">
    <property type="term" value="F:zinc ion binding"/>
    <property type="evidence" value="ECO:0007669"/>
    <property type="project" value="UniProtKB-KW"/>
</dbReference>
<feature type="domain" description="CCHC-type" evidence="3">
    <location>
        <begin position="254"/>
        <end position="268"/>
    </location>
</feature>
<keyword evidence="1" id="KW-0862">Zinc</keyword>
<comment type="caution">
    <text evidence="4">The sequence shown here is derived from an EMBL/GenBank/DDBJ whole genome shotgun (WGS) entry which is preliminary data.</text>
</comment>
<dbReference type="EMBL" id="BKCJ010002712">
    <property type="protein sequence ID" value="GEU50425.1"/>
    <property type="molecule type" value="Genomic_DNA"/>
</dbReference>
<dbReference type="SUPFAM" id="SSF57756">
    <property type="entry name" value="Retrovirus zinc finger-like domains"/>
    <property type="match status" value="1"/>
</dbReference>
<evidence type="ECO:0000256" key="2">
    <source>
        <dbReference type="SAM" id="MobiDB-lite"/>
    </source>
</evidence>
<evidence type="ECO:0000259" key="3">
    <source>
        <dbReference type="PROSITE" id="PS50158"/>
    </source>
</evidence>
<dbReference type="GO" id="GO:0003676">
    <property type="term" value="F:nucleic acid binding"/>
    <property type="evidence" value="ECO:0007669"/>
    <property type="project" value="InterPro"/>
</dbReference>
<keyword evidence="1" id="KW-0863">Zinc-finger</keyword>
<proteinExistence type="predicted"/>